<keyword evidence="1" id="KW-1185">Reference proteome</keyword>
<sequence length="308" mass="35510">MVFESVTSLQSICMRVLALVDDETFSRLPLTSLPSSVVGLVDELRAEVNVFIGVHHSILRIQPQWIRCSDSYRIDYPTTFERCIQAVDPITAFHFAAVNALYPCCITIWNSLDETQQTEIKKSSNPVVVAVAWRITSRPYELFHEDACCTAARNGWSRALRFWLRLMGDEHHIEQVDALEEFMNDNEELEHEPHLLPTDEDRRRLLARLLVIAIKNQQWHLLKQLPVDDVSEAFYYFFPDGRIQLPFLRVLASSPQSVRVETREIARALLEWVPKMNVELMRREIGDDVMLKAFVDSLLTADLPVNSS</sequence>
<dbReference type="WBParaSite" id="ALUE_0001477301-mRNA-1">
    <property type="protein sequence ID" value="ALUE_0001477301-mRNA-1"/>
    <property type="gene ID" value="ALUE_0001477301"/>
</dbReference>
<evidence type="ECO:0000313" key="1">
    <source>
        <dbReference type="Proteomes" id="UP000036681"/>
    </source>
</evidence>
<name>A0A0M3IAW6_ASCLU</name>
<dbReference type="AlphaFoldDB" id="A0A0M3IAW6"/>
<protein>
    <submittedName>
        <fullName evidence="2">RAB3GAP2_C domain-containing protein</fullName>
    </submittedName>
</protein>
<organism evidence="1 2">
    <name type="scientific">Ascaris lumbricoides</name>
    <name type="common">Giant roundworm</name>
    <dbReference type="NCBI Taxonomy" id="6252"/>
    <lineage>
        <taxon>Eukaryota</taxon>
        <taxon>Metazoa</taxon>
        <taxon>Ecdysozoa</taxon>
        <taxon>Nematoda</taxon>
        <taxon>Chromadorea</taxon>
        <taxon>Rhabditida</taxon>
        <taxon>Spirurina</taxon>
        <taxon>Ascaridomorpha</taxon>
        <taxon>Ascaridoidea</taxon>
        <taxon>Ascarididae</taxon>
        <taxon>Ascaris</taxon>
    </lineage>
</organism>
<proteinExistence type="predicted"/>
<accession>A0A0M3IAW6</accession>
<reference evidence="2" key="1">
    <citation type="submission" date="2017-02" db="UniProtKB">
        <authorList>
            <consortium name="WormBaseParasite"/>
        </authorList>
    </citation>
    <scope>IDENTIFICATION</scope>
</reference>
<dbReference type="Proteomes" id="UP000036681">
    <property type="component" value="Unplaced"/>
</dbReference>
<evidence type="ECO:0000313" key="2">
    <source>
        <dbReference type="WBParaSite" id="ALUE_0001477301-mRNA-1"/>
    </source>
</evidence>